<proteinExistence type="predicted"/>
<sequence>MRIADPSALELGIPSHEKRHRELSHAAIHHRRVGYPDSGGAQSLRYWSGRTWTE</sequence>
<evidence type="ECO:0000313" key="2">
    <source>
        <dbReference type="Proteomes" id="UP000249682"/>
    </source>
</evidence>
<evidence type="ECO:0000313" key="1">
    <source>
        <dbReference type="EMBL" id="AWV49017.1"/>
    </source>
</evidence>
<reference evidence="1 2" key="1">
    <citation type="submission" date="2018-05" db="EMBL/GenBank/DDBJ databases">
        <title>Evolution of small genomes with special reference to Mycobacterium leprae.</title>
        <authorList>
            <person name="Mohanty P.S."/>
            <person name="Bansal A.K."/>
            <person name="Gupta U.D."/>
            <person name="Naaz F."/>
            <person name="Dwivedi V.D."/>
            <person name="Singh H."/>
            <person name="Gupta G."/>
            <person name="Sharma S."/>
            <person name="Arora M."/>
        </authorList>
    </citation>
    <scope>NUCLEOTIDE SEQUENCE [LARGE SCALE GENOMIC DNA]</scope>
    <source>
        <strain evidence="1 2">MRHRU-235-G</strain>
    </source>
</reference>
<dbReference type="Proteomes" id="UP000249682">
    <property type="component" value="Chromosome"/>
</dbReference>
<name>A0AAD0KUK5_MYCLR</name>
<evidence type="ECO:0008006" key="3">
    <source>
        <dbReference type="Google" id="ProtNLM"/>
    </source>
</evidence>
<dbReference type="AlphaFoldDB" id="A0AAD0KUK5"/>
<gene>
    <name evidence="1" type="ORF">DIJ64_06050</name>
</gene>
<protein>
    <recommendedName>
        <fullName evidence="3">DUF2510 domain-containing protein</fullName>
    </recommendedName>
</protein>
<dbReference type="EMBL" id="CP029543">
    <property type="protein sequence ID" value="AWV49017.1"/>
    <property type="molecule type" value="Genomic_DNA"/>
</dbReference>
<organism evidence="1 2">
    <name type="scientific">Mycobacterium leprae</name>
    <dbReference type="NCBI Taxonomy" id="1769"/>
    <lineage>
        <taxon>Bacteria</taxon>
        <taxon>Bacillati</taxon>
        <taxon>Actinomycetota</taxon>
        <taxon>Actinomycetes</taxon>
        <taxon>Mycobacteriales</taxon>
        <taxon>Mycobacteriaceae</taxon>
        <taxon>Mycobacterium</taxon>
    </lineage>
</organism>
<accession>A0AAD0KUK5</accession>